<sequence>MTQHLFAAALLDPNRAAPSDIRTWNGSDPVRRFAVYRNNVIASLIEALADTFPVCRQLVGDDFFRAMALEFVRASPPSSPRMSDYGEEFPSFIERFTPAASVAYLADVARLERLRVDAYHAADNEPLDVTAAADCLADTAQLPLLRARLHPSAGLLRSRFAAVSIWAAHQGRGTMKSLKIDQPQQALVIRPSLDVEVVPLDLASWTFATALNRHETLGAALESTRQTHADFDVAQSLGLLLRAGLIIALQPGMEPS</sequence>
<proteinExistence type="predicted"/>
<keyword evidence="3" id="KW-1185">Reference proteome</keyword>
<protein>
    <submittedName>
        <fullName evidence="2">DUF2063 domain-containing protein</fullName>
    </submittedName>
</protein>
<gene>
    <name evidence="2" type="ORF">GCM10011348_06050</name>
</gene>
<dbReference type="InterPro" id="IPR018640">
    <property type="entry name" value="DUF2063"/>
</dbReference>
<dbReference type="Proteomes" id="UP000599578">
    <property type="component" value="Unassembled WGS sequence"/>
</dbReference>
<dbReference type="Pfam" id="PF09836">
    <property type="entry name" value="DUF2063"/>
    <property type="match status" value="1"/>
</dbReference>
<name>A0A917Z7E3_9GAMM</name>
<feature type="domain" description="Putative DNA-binding" evidence="1">
    <location>
        <begin position="2"/>
        <end position="93"/>
    </location>
</feature>
<dbReference type="InterPro" id="IPR044922">
    <property type="entry name" value="DUF2063_N_sf"/>
</dbReference>
<dbReference type="Gene3D" id="1.10.150.690">
    <property type="entry name" value="DUF2063"/>
    <property type="match status" value="1"/>
</dbReference>
<evidence type="ECO:0000313" key="3">
    <source>
        <dbReference type="Proteomes" id="UP000599578"/>
    </source>
</evidence>
<reference evidence="2 3" key="1">
    <citation type="journal article" date="2014" name="Int. J. Syst. Evol. Microbiol.">
        <title>Complete genome sequence of Corynebacterium casei LMG S-19264T (=DSM 44701T), isolated from a smear-ripened cheese.</title>
        <authorList>
            <consortium name="US DOE Joint Genome Institute (JGI-PGF)"/>
            <person name="Walter F."/>
            <person name="Albersmeier A."/>
            <person name="Kalinowski J."/>
            <person name="Ruckert C."/>
        </authorList>
    </citation>
    <scope>NUCLEOTIDE SEQUENCE [LARGE SCALE GENOMIC DNA]</scope>
    <source>
        <strain evidence="2 3">CGMCC 1.7286</strain>
    </source>
</reference>
<evidence type="ECO:0000313" key="2">
    <source>
        <dbReference type="EMBL" id="GGO77144.1"/>
    </source>
</evidence>
<organism evidence="2 3">
    <name type="scientific">Marinobacterium nitratireducens</name>
    <dbReference type="NCBI Taxonomy" id="518897"/>
    <lineage>
        <taxon>Bacteria</taxon>
        <taxon>Pseudomonadati</taxon>
        <taxon>Pseudomonadota</taxon>
        <taxon>Gammaproteobacteria</taxon>
        <taxon>Oceanospirillales</taxon>
        <taxon>Oceanospirillaceae</taxon>
        <taxon>Marinobacterium</taxon>
    </lineage>
</organism>
<dbReference type="RefSeq" id="WP_229721761.1">
    <property type="nucleotide sequence ID" value="NZ_BMLT01000001.1"/>
</dbReference>
<evidence type="ECO:0000259" key="1">
    <source>
        <dbReference type="Pfam" id="PF09836"/>
    </source>
</evidence>
<comment type="caution">
    <text evidence="2">The sequence shown here is derived from an EMBL/GenBank/DDBJ whole genome shotgun (WGS) entry which is preliminary data.</text>
</comment>
<dbReference type="EMBL" id="BMLT01000001">
    <property type="protein sequence ID" value="GGO77144.1"/>
    <property type="molecule type" value="Genomic_DNA"/>
</dbReference>
<accession>A0A917Z7E3</accession>
<dbReference type="AlphaFoldDB" id="A0A917Z7E3"/>